<accession>A0A4C1TEX1</accession>
<evidence type="ECO:0000313" key="2">
    <source>
        <dbReference type="Proteomes" id="UP000299102"/>
    </source>
</evidence>
<dbReference type="AlphaFoldDB" id="A0A4C1TEX1"/>
<dbReference type="Proteomes" id="UP000299102">
    <property type="component" value="Unassembled WGS sequence"/>
</dbReference>
<keyword evidence="2" id="KW-1185">Reference proteome</keyword>
<name>A0A4C1TEX1_EUMVA</name>
<dbReference type="STRING" id="151549.A0A4C1TEX1"/>
<comment type="caution">
    <text evidence="1">The sequence shown here is derived from an EMBL/GenBank/DDBJ whole genome shotgun (WGS) entry which is preliminary data.</text>
</comment>
<reference evidence="1 2" key="1">
    <citation type="journal article" date="2019" name="Commun. Biol.">
        <title>The bagworm genome reveals a unique fibroin gene that provides high tensile strength.</title>
        <authorList>
            <person name="Kono N."/>
            <person name="Nakamura H."/>
            <person name="Ohtoshi R."/>
            <person name="Tomita M."/>
            <person name="Numata K."/>
            <person name="Arakawa K."/>
        </authorList>
    </citation>
    <scope>NUCLEOTIDE SEQUENCE [LARGE SCALE GENOMIC DNA]</scope>
</reference>
<evidence type="ECO:0000313" key="1">
    <source>
        <dbReference type="EMBL" id="GBP12645.1"/>
    </source>
</evidence>
<gene>
    <name evidence="1" type="ORF">EVAR_73707_1</name>
</gene>
<dbReference type="EMBL" id="BGZK01005128">
    <property type="protein sequence ID" value="GBP12645.1"/>
    <property type="molecule type" value="Genomic_DNA"/>
</dbReference>
<sequence length="105" mass="12868">MTGCEVDYFHLLKAKIIELKNRVDISQFMNQELFTEFDFAFNVINQVWQREEELRRQKQNEDESLYLTKTKCEEEDEAMSELREIENTFPSGLQQDFREFYMKRH</sequence>
<organism evidence="1 2">
    <name type="scientific">Eumeta variegata</name>
    <name type="common">Bagworm moth</name>
    <name type="synonym">Eumeta japonica</name>
    <dbReference type="NCBI Taxonomy" id="151549"/>
    <lineage>
        <taxon>Eukaryota</taxon>
        <taxon>Metazoa</taxon>
        <taxon>Ecdysozoa</taxon>
        <taxon>Arthropoda</taxon>
        <taxon>Hexapoda</taxon>
        <taxon>Insecta</taxon>
        <taxon>Pterygota</taxon>
        <taxon>Neoptera</taxon>
        <taxon>Endopterygota</taxon>
        <taxon>Lepidoptera</taxon>
        <taxon>Glossata</taxon>
        <taxon>Ditrysia</taxon>
        <taxon>Tineoidea</taxon>
        <taxon>Psychidae</taxon>
        <taxon>Oiketicinae</taxon>
        <taxon>Eumeta</taxon>
    </lineage>
</organism>
<dbReference type="OrthoDB" id="422220at2759"/>
<proteinExistence type="predicted"/>
<protein>
    <submittedName>
        <fullName evidence="1">Uncharacterized protein</fullName>
    </submittedName>
</protein>